<accession>A0A8X7BN65</accession>
<dbReference type="EMBL" id="BMAV01000198">
    <property type="protein sequence ID" value="GFY37248.1"/>
    <property type="molecule type" value="Genomic_DNA"/>
</dbReference>
<protein>
    <submittedName>
        <fullName evidence="2">Uncharacterized protein</fullName>
    </submittedName>
</protein>
<evidence type="ECO:0000313" key="3">
    <source>
        <dbReference type="Proteomes" id="UP000886998"/>
    </source>
</evidence>
<evidence type="ECO:0000313" key="2">
    <source>
        <dbReference type="EMBL" id="GFY37248.1"/>
    </source>
</evidence>
<comment type="caution">
    <text evidence="2">The sequence shown here is derived from an EMBL/GenBank/DDBJ whole genome shotgun (WGS) entry which is preliminary data.</text>
</comment>
<dbReference type="AlphaFoldDB" id="A0A8X7BN65"/>
<evidence type="ECO:0000256" key="1">
    <source>
        <dbReference type="SAM" id="MobiDB-lite"/>
    </source>
</evidence>
<proteinExistence type="predicted"/>
<organism evidence="2 3">
    <name type="scientific">Trichonephila inaurata madagascariensis</name>
    <dbReference type="NCBI Taxonomy" id="2747483"/>
    <lineage>
        <taxon>Eukaryota</taxon>
        <taxon>Metazoa</taxon>
        <taxon>Ecdysozoa</taxon>
        <taxon>Arthropoda</taxon>
        <taxon>Chelicerata</taxon>
        <taxon>Arachnida</taxon>
        <taxon>Araneae</taxon>
        <taxon>Araneomorphae</taxon>
        <taxon>Entelegynae</taxon>
        <taxon>Araneoidea</taxon>
        <taxon>Nephilidae</taxon>
        <taxon>Trichonephila</taxon>
        <taxon>Trichonephila inaurata</taxon>
    </lineage>
</organism>
<name>A0A8X7BN65_9ARAC</name>
<reference evidence="2" key="1">
    <citation type="submission" date="2020-08" db="EMBL/GenBank/DDBJ databases">
        <title>Multicomponent nature underlies the extraordinary mechanical properties of spider dragline silk.</title>
        <authorList>
            <person name="Kono N."/>
            <person name="Nakamura H."/>
            <person name="Mori M."/>
            <person name="Yoshida Y."/>
            <person name="Ohtoshi R."/>
            <person name="Malay A.D."/>
            <person name="Moran D.A.P."/>
            <person name="Tomita M."/>
            <person name="Numata K."/>
            <person name="Arakawa K."/>
        </authorList>
    </citation>
    <scope>NUCLEOTIDE SEQUENCE</scope>
</reference>
<dbReference type="Proteomes" id="UP000886998">
    <property type="component" value="Unassembled WGS sequence"/>
</dbReference>
<gene>
    <name evidence="2" type="ORF">TNIN_336841</name>
</gene>
<keyword evidence="3" id="KW-1185">Reference proteome</keyword>
<sequence length="116" mass="12840">MADRPSVPVLEGRRSSREFALALPLLSLKISLFFPLRNDSAWVVITRAAVAATGLIRHHQLYPPLSSVFSGKGRGKSKEEKKKGRCGAGQGCWMVVSARPPPGHRQERHVQGKWRS</sequence>
<feature type="region of interest" description="Disordered" evidence="1">
    <location>
        <begin position="68"/>
        <end position="116"/>
    </location>
</feature>